<dbReference type="RefSeq" id="WP_167703062.1">
    <property type="nucleotide sequence ID" value="NZ_CP118168.1"/>
</dbReference>
<dbReference type="CDD" id="cd00093">
    <property type="entry name" value="HTH_XRE"/>
    <property type="match status" value="1"/>
</dbReference>
<evidence type="ECO:0000313" key="3">
    <source>
        <dbReference type="Proteomes" id="UP000752013"/>
    </source>
</evidence>
<reference evidence="2" key="1">
    <citation type="submission" date="2020-03" db="EMBL/GenBank/DDBJ databases">
        <title>Spirochaetal bacteria isolated from arthropods constitute a novel genus Entomospira genus novum within the order Spirochaetales.</title>
        <authorList>
            <person name="Grana-Miraglia L."/>
            <person name="Sikutova S."/>
            <person name="Fingerle V."/>
            <person name="Sing A."/>
            <person name="Castillo-Ramirez S."/>
            <person name="Margos G."/>
            <person name="Rudolf I."/>
        </authorList>
    </citation>
    <scope>NUCLEOTIDE SEQUENCE</scope>
    <source>
        <strain evidence="2">BR208</strain>
    </source>
</reference>
<protein>
    <submittedName>
        <fullName evidence="2">Helix-turn-helix transcriptional regulator</fullName>
    </submittedName>
</protein>
<accession>A0A968KUW2</accession>
<dbReference type="SUPFAM" id="SSF47413">
    <property type="entry name" value="lambda repressor-like DNA-binding domains"/>
    <property type="match status" value="1"/>
</dbReference>
<evidence type="ECO:0000313" key="2">
    <source>
        <dbReference type="EMBL" id="NIZ46608.1"/>
    </source>
</evidence>
<dbReference type="EMBL" id="JAATLK010000001">
    <property type="protein sequence ID" value="NIZ46608.1"/>
    <property type="molecule type" value="Genomic_DNA"/>
</dbReference>
<dbReference type="Gene3D" id="1.10.260.40">
    <property type="entry name" value="lambda repressor-like DNA-binding domains"/>
    <property type="match status" value="1"/>
</dbReference>
<sequence>MSTYGERLRLVRKHLGWTQAEAAKYFGIKQNMISRYERQEHQVPDEIKIELHKLGIDLIWLLTGEGEMLRAMHPEREIEALKKEVVALETSIDQMQAESATLAAMLKSIKGLLFQ</sequence>
<gene>
    <name evidence="2" type="ORF">HCT46_01530</name>
</gene>
<proteinExistence type="predicted"/>
<evidence type="ECO:0000259" key="1">
    <source>
        <dbReference type="PROSITE" id="PS50943"/>
    </source>
</evidence>
<dbReference type="Pfam" id="PF01381">
    <property type="entry name" value="HTH_3"/>
    <property type="match status" value="1"/>
</dbReference>
<organism evidence="2 3">
    <name type="scientific">Entomospira nematocerorum</name>
    <dbReference type="NCBI Taxonomy" id="2719987"/>
    <lineage>
        <taxon>Bacteria</taxon>
        <taxon>Pseudomonadati</taxon>
        <taxon>Spirochaetota</taxon>
        <taxon>Spirochaetia</taxon>
        <taxon>Spirochaetales</taxon>
        <taxon>Spirochaetaceae</taxon>
        <taxon>Entomospira</taxon>
    </lineage>
</organism>
<dbReference type="PROSITE" id="PS50943">
    <property type="entry name" value="HTH_CROC1"/>
    <property type="match status" value="1"/>
</dbReference>
<feature type="domain" description="HTH cro/C1-type" evidence="1">
    <location>
        <begin position="8"/>
        <end position="61"/>
    </location>
</feature>
<comment type="caution">
    <text evidence="2">The sequence shown here is derived from an EMBL/GenBank/DDBJ whole genome shotgun (WGS) entry which is preliminary data.</text>
</comment>
<dbReference type="InterPro" id="IPR001387">
    <property type="entry name" value="Cro/C1-type_HTH"/>
</dbReference>
<keyword evidence="3" id="KW-1185">Reference proteome</keyword>
<name>A0A968KUW2_9SPIO</name>
<dbReference type="AlphaFoldDB" id="A0A968KUW2"/>
<dbReference type="InterPro" id="IPR010982">
    <property type="entry name" value="Lambda_DNA-bd_dom_sf"/>
</dbReference>
<dbReference type="GO" id="GO:0003677">
    <property type="term" value="F:DNA binding"/>
    <property type="evidence" value="ECO:0007669"/>
    <property type="project" value="InterPro"/>
</dbReference>
<dbReference type="Proteomes" id="UP000752013">
    <property type="component" value="Unassembled WGS sequence"/>
</dbReference>
<dbReference type="SMART" id="SM00530">
    <property type="entry name" value="HTH_XRE"/>
    <property type="match status" value="1"/>
</dbReference>